<protein>
    <submittedName>
        <fullName evidence="1">Uncharacterized protein</fullName>
    </submittedName>
</protein>
<keyword evidence="2" id="KW-1185">Reference proteome</keyword>
<dbReference type="AlphaFoldDB" id="A0ABD1VN38"/>
<sequence>MLLKDRPSQPIGLSQLHEVVLEPCHLPVMDLLRLEKHQPASQLTGSNRKSRLVLKEVMISPAILILNLLLLKRVILRQILVPRDHHQRVTRHPRQGMALQHMVHHNRLIPTMVNNSHHHITVHTPVGIPNLQLSH</sequence>
<proteinExistence type="predicted"/>
<dbReference type="Proteomes" id="UP001604277">
    <property type="component" value="Unassembled WGS sequence"/>
</dbReference>
<accession>A0ABD1VN38</accession>
<dbReference type="EMBL" id="JBFOLJ010000005">
    <property type="protein sequence ID" value="KAL2538767.1"/>
    <property type="molecule type" value="Genomic_DNA"/>
</dbReference>
<evidence type="ECO:0000313" key="1">
    <source>
        <dbReference type="EMBL" id="KAL2538767.1"/>
    </source>
</evidence>
<organism evidence="1 2">
    <name type="scientific">Forsythia ovata</name>
    <dbReference type="NCBI Taxonomy" id="205694"/>
    <lineage>
        <taxon>Eukaryota</taxon>
        <taxon>Viridiplantae</taxon>
        <taxon>Streptophyta</taxon>
        <taxon>Embryophyta</taxon>
        <taxon>Tracheophyta</taxon>
        <taxon>Spermatophyta</taxon>
        <taxon>Magnoliopsida</taxon>
        <taxon>eudicotyledons</taxon>
        <taxon>Gunneridae</taxon>
        <taxon>Pentapetalae</taxon>
        <taxon>asterids</taxon>
        <taxon>lamiids</taxon>
        <taxon>Lamiales</taxon>
        <taxon>Oleaceae</taxon>
        <taxon>Forsythieae</taxon>
        <taxon>Forsythia</taxon>
    </lineage>
</organism>
<name>A0ABD1VN38_9LAMI</name>
<comment type="caution">
    <text evidence="1">The sequence shown here is derived from an EMBL/GenBank/DDBJ whole genome shotgun (WGS) entry which is preliminary data.</text>
</comment>
<evidence type="ECO:0000313" key="2">
    <source>
        <dbReference type="Proteomes" id="UP001604277"/>
    </source>
</evidence>
<reference evidence="2" key="1">
    <citation type="submission" date="2024-07" db="EMBL/GenBank/DDBJ databases">
        <title>Two chromosome-level genome assemblies of Korean endemic species Abeliophyllum distichum and Forsythia ovata (Oleaceae).</title>
        <authorList>
            <person name="Jang H."/>
        </authorList>
    </citation>
    <scope>NUCLEOTIDE SEQUENCE [LARGE SCALE GENOMIC DNA]</scope>
</reference>
<gene>
    <name evidence="1" type="ORF">Fot_20158</name>
</gene>